<accession>A0A8T0KBT4</accession>
<organism evidence="2 3">
    <name type="scientific">Phaseolus angularis</name>
    <name type="common">Azuki bean</name>
    <name type="synonym">Vigna angularis</name>
    <dbReference type="NCBI Taxonomy" id="3914"/>
    <lineage>
        <taxon>Eukaryota</taxon>
        <taxon>Viridiplantae</taxon>
        <taxon>Streptophyta</taxon>
        <taxon>Embryophyta</taxon>
        <taxon>Tracheophyta</taxon>
        <taxon>Spermatophyta</taxon>
        <taxon>Magnoliopsida</taxon>
        <taxon>eudicotyledons</taxon>
        <taxon>Gunneridae</taxon>
        <taxon>Pentapetalae</taxon>
        <taxon>rosids</taxon>
        <taxon>fabids</taxon>
        <taxon>Fabales</taxon>
        <taxon>Fabaceae</taxon>
        <taxon>Papilionoideae</taxon>
        <taxon>50 kb inversion clade</taxon>
        <taxon>NPAAA clade</taxon>
        <taxon>indigoferoid/millettioid clade</taxon>
        <taxon>Phaseoleae</taxon>
        <taxon>Vigna</taxon>
    </lineage>
</organism>
<evidence type="ECO:0008006" key="4">
    <source>
        <dbReference type="Google" id="ProtNLM"/>
    </source>
</evidence>
<name>A0A8T0KBT4_PHAAN</name>
<feature type="chain" id="PRO_5035865453" description="Peroxidase" evidence="1">
    <location>
        <begin position="19"/>
        <end position="117"/>
    </location>
</feature>
<evidence type="ECO:0000313" key="2">
    <source>
        <dbReference type="EMBL" id="KAG2397041.1"/>
    </source>
</evidence>
<dbReference type="EMBL" id="JABFOF010000005">
    <property type="protein sequence ID" value="KAG2397041.1"/>
    <property type="molecule type" value="Genomic_DNA"/>
</dbReference>
<feature type="signal peptide" evidence="1">
    <location>
        <begin position="1"/>
        <end position="18"/>
    </location>
</feature>
<evidence type="ECO:0000313" key="3">
    <source>
        <dbReference type="Proteomes" id="UP000743370"/>
    </source>
</evidence>
<evidence type="ECO:0000256" key="1">
    <source>
        <dbReference type="SAM" id="SignalP"/>
    </source>
</evidence>
<dbReference type="Proteomes" id="UP000743370">
    <property type="component" value="Unassembled WGS sequence"/>
</dbReference>
<reference evidence="2 3" key="1">
    <citation type="submission" date="2020-05" db="EMBL/GenBank/DDBJ databases">
        <title>Vigna angularis (adzuki bean) Var. LongXiaoDou No. 4 denovo assembly.</title>
        <authorList>
            <person name="Xiang H."/>
        </authorList>
    </citation>
    <scope>NUCLEOTIDE SEQUENCE [LARGE SCALE GENOMIC DNA]</scope>
    <source>
        <tissue evidence="2">Leaf</tissue>
    </source>
</reference>
<protein>
    <recommendedName>
        <fullName evidence="4">Peroxidase</fullName>
    </recommendedName>
</protein>
<sequence length="117" mass="12721">MAVVLLIIHFHDCFVALSDTNMTAVTHLDIKGLAIDEGSEQNFDDACINIKKEEELGRSSECAENSERGLGIWRKSCVKKNEMGASLTVTPNTTLTTSSVALQRNGDRCCRCSLVSG</sequence>
<comment type="caution">
    <text evidence="2">The sequence shown here is derived from an EMBL/GenBank/DDBJ whole genome shotgun (WGS) entry which is preliminary data.</text>
</comment>
<keyword evidence="1" id="KW-0732">Signal</keyword>
<gene>
    <name evidence="2" type="ORF">HKW66_Vig0245930</name>
</gene>
<dbReference type="AlphaFoldDB" id="A0A8T0KBT4"/>
<proteinExistence type="predicted"/>